<keyword evidence="2" id="KW-1185">Reference proteome</keyword>
<dbReference type="AlphaFoldDB" id="A0A317PFX7"/>
<dbReference type="EMBL" id="QGTR01000006">
    <property type="protein sequence ID" value="PWV97694.1"/>
    <property type="molecule type" value="Genomic_DNA"/>
</dbReference>
<dbReference type="OrthoDB" id="7851972at2"/>
<protein>
    <submittedName>
        <fullName evidence="1">Phage protein U</fullName>
    </submittedName>
</protein>
<dbReference type="InterPro" id="IPR009734">
    <property type="entry name" value="Myoviridae_GpU"/>
</dbReference>
<proteinExistence type="predicted"/>
<evidence type="ECO:0000313" key="1">
    <source>
        <dbReference type="EMBL" id="PWV97694.1"/>
    </source>
</evidence>
<gene>
    <name evidence="1" type="ORF">DFR52_106219</name>
</gene>
<sequence>MRSLAAIGAAQLKVIGLNPQGFGRASESRVPGKPTFRGMDYQLTGMGEKVTTIEAVTHPHVIGGMDAVGWIIRLHESQVPAPFIRLGPNYLGEMMGLVVIRNLSIDEDRLHPFTGIGRRVDLSAELIHVGGL</sequence>
<dbReference type="Pfam" id="PF06995">
    <property type="entry name" value="Phage_P2_GpU"/>
    <property type="match status" value="1"/>
</dbReference>
<accession>A0A317PFX7</accession>
<name>A0A317PFX7_9HYPH</name>
<comment type="caution">
    <text evidence="1">The sequence shown here is derived from an EMBL/GenBank/DDBJ whole genome shotgun (WGS) entry which is preliminary data.</text>
</comment>
<evidence type="ECO:0000313" key="2">
    <source>
        <dbReference type="Proteomes" id="UP000246352"/>
    </source>
</evidence>
<dbReference type="RefSeq" id="WP_110033987.1">
    <property type="nucleotide sequence ID" value="NZ_QGTR01000006.1"/>
</dbReference>
<dbReference type="Proteomes" id="UP000246352">
    <property type="component" value="Unassembled WGS sequence"/>
</dbReference>
<organism evidence="1 2">
    <name type="scientific">Hoeflea marina</name>
    <dbReference type="NCBI Taxonomy" id="274592"/>
    <lineage>
        <taxon>Bacteria</taxon>
        <taxon>Pseudomonadati</taxon>
        <taxon>Pseudomonadota</taxon>
        <taxon>Alphaproteobacteria</taxon>
        <taxon>Hyphomicrobiales</taxon>
        <taxon>Rhizobiaceae</taxon>
        <taxon>Hoeflea</taxon>
    </lineage>
</organism>
<reference evidence="1 2" key="1">
    <citation type="submission" date="2018-05" db="EMBL/GenBank/DDBJ databases">
        <title>Genomic Encyclopedia of Type Strains, Phase IV (KMG-IV): sequencing the most valuable type-strain genomes for metagenomic binning, comparative biology and taxonomic classification.</title>
        <authorList>
            <person name="Goeker M."/>
        </authorList>
    </citation>
    <scope>NUCLEOTIDE SEQUENCE [LARGE SCALE GENOMIC DNA]</scope>
    <source>
        <strain evidence="1 2">DSM 16791</strain>
    </source>
</reference>